<evidence type="ECO:0000313" key="2">
    <source>
        <dbReference type="Proteomes" id="UP000772434"/>
    </source>
</evidence>
<accession>A0A9P5U0N4</accession>
<organism evidence="1 2">
    <name type="scientific">Rhodocollybia butyracea</name>
    <dbReference type="NCBI Taxonomy" id="206335"/>
    <lineage>
        <taxon>Eukaryota</taxon>
        <taxon>Fungi</taxon>
        <taxon>Dikarya</taxon>
        <taxon>Basidiomycota</taxon>
        <taxon>Agaricomycotina</taxon>
        <taxon>Agaricomycetes</taxon>
        <taxon>Agaricomycetidae</taxon>
        <taxon>Agaricales</taxon>
        <taxon>Marasmiineae</taxon>
        <taxon>Omphalotaceae</taxon>
        <taxon>Rhodocollybia</taxon>
    </lineage>
</organism>
<sequence length="202" mass="22143">MLPPHPPGVRTSLEPFDFRQRIGYVPFMPLLEGSASSFPLKEIYLSAPLKSQSSLALTHLCLDLFRPEMRGCSHPNSGHTFVWKITVGLASFDVNANADTDPPSPLFPHREACLTGMQTHFRGRSSHVCEIADQCCLTCASPGLATPSMVSSLAHRQPVAGAAPRWFRPHLSLLLRLILRTLARRAFSLGGSILHMAVPPRV</sequence>
<gene>
    <name evidence="1" type="ORF">BDP27DRAFT_1336106</name>
</gene>
<evidence type="ECO:0000313" key="1">
    <source>
        <dbReference type="EMBL" id="KAF9062775.1"/>
    </source>
</evidence>
<comment type="caution">
    <text evidence="1">The sequence shown here is derived from an EMBL/GenBank/DDBJ whole genome shotgun (WGS) entry which is preliminary data.</text>
</comment>
<dbReference type="Proteomes" id="UP000772434">
    <property type="component" value="Unassembled WGS sequence"/>
</dbReference>
<keyword evidence="2" id="KW-1185">Reference proteome</keyword>
<protein>
    <submittedName>
        <fullName evidence="1">Uncharacterized protein</fullName>
    </submittedName>
</protein>
<proteinExistence type="predicted"/>
<dbReference type="AlphaFoldDB" id="A0A9P5U0N4"/>
<reference evidence="1" key="1">
    <citation type="submission" date="2020-11" db="EMBL/GenBank/DDBJ databases">
        <authorList>
            <consortium name="DOE Joint Genome Institute"/>
            <person name="Ahrendt S."/>
            <person name="Riley R."/>
            <person name="Andreopoulos W."/>
            <person name="Labutti K."/>
            <person name="Pangilinan J."/>
            <person name="Ruiz-Duenas F.J."/>
            <person name="Barrasa J.M."/>
            <person name="Sanchez-Garcia M."/>
            <person name="Camarero S."/>
            <person name="Miyauchi S."/>
            <person name="Serrano A."/>
            <person name="Linde D."/>
            <person name="Babiker R."/>
            <person name="Drula E."/>
            <person name="Ayuso-Fernandez I."/>
            <person name="Pacheco R."/>
            <person name="Padilla G."/>
            <person name="Ferreira P."/>
            <person name="Barriuso J."/>
            <person name="Kellner H."/>
            <person name="Castanera R."/>
            <person name="Alfaro M."/>
            <person name="Ramirez L."/>
            <person name="Pisabarro A.G."/>
            <person name="Kuo A."/>
            <person name="Tritt A."/>
            <person name="Lipzen A."/>
            <person name="He G."/>
            <person name="Yan M."/>
            <person name="Ng V."/>
            <person name="Cullen D."/>
            <person name="Martin F."/>
            <person name="Rosso M.-N."/>
            <person name="Henrissat B."/>
            <person name="Hibbett D."/>
            <person name="Martinez A.T."/>
            <person name="Grigoriev I.V."/>
        </authorList>
    </citation>
    <scope>NUCLEOTIDE SEQUENCE</scope>
    <source>
        <strain evidence="1">AH 40177</strain>
    </source>
</reference>
<dbReference type="EMBL" id="JADNRY010000162">
    <property type="protein sequence ID" value="KAF9062775.1"/>
    <property type="molecule type" value="Genomic_DNA"/>
</dbReference>
<name>A0A9P5U0N4_9AGAR</name>